<dbReference type="Proteomes" id="UP000335636">
    <property type="component" value="Unassembled WGS sequence"/>
</dbReference>
<feature type="non-terminal residue" evidence="1">
    <location>
        <position position="59"/>
    </location>
</feature>
<keyword evidence="2" id="KW-1185">Reference proteome</keyword>
<feature type="non-terminal residue" evidence="1">
    <location>
        <position position="1"/>
    </location>
</feature>
<evidence type="ECO:0000313" key="1">
    <source>
        <dbReference type="EMBL" id="VTJ86670.1"/>
    </source>
</evidence>
<sequence>ERFHDLSVGSNGNGCKLTKELRKFLLICAGVTFAIAVSPAQARENTQWLDQATLCNGLP</sequence>
<gene>
    <name evidence="1" type="ORF">MONAX_5E022039</name>
</gene>
<organism evidence="1 2">
    <name type="scientific">Marmota monax</name>
    <name type="common">Woodchuck</name>
    <dbReference type="NCBI Taxonomy" id="9995"/>
    <lineage>
        <taxon>Eukaryota</taxon>
        <taxon>Metazoa</taxon>
        <taxon>Chordata</taxon>
        <taxon>Craniata</taxon>
        <taxon>Vertebrata</taxon>
        <taxon>Euteleostomi</taxon>
        <taxon>Mammalia</taxon>
        <taxon>Eutheria</taxon>
        <taxon>Euarchontoglires</taxon>
        <taxon>Glires</taxon>
        <taxon>Rodentia</taxon>
        <taxon>Sciuromorpha</taxon>
        <taxon>Sciuridae</taxon>
        <taxon>Xerinae</taxon>
        <taxon>Marmotini</taxon>
        <taxon>Marmota</taxon>
    </lineage>
</organism>
<dbReference type="EMBL" id="CABDUW010002401">
    <property type="protein sequence ID" value="VTJ86670.1"/>
    <property type="molecule type" value="Genomic_DNA"/>
</dbReference>
<comment type="caution">
    <text evidence="1">The sequence shown here is derived from an EMBL/GenBank/DDBJ whole genome shotgun (WGS) entry which is preliminary data.</text>
</comment>
<accession>A0A5E4CZI4</accession>
<protein>
    <submittedName>
        <fullName evidence="1">Uncharacterized protein</fullName>
    </submittedName>
</protein>
<evidence type="ECO:0000313" key="2">
    <source>
        <dbReference type="Proteomes" id="UP000335636"/>
    </source>
</evidence>
<name>A0A5E4CZI4_MARMO</name>
<dbReference type="AlphaFoldDB" id="A0A5E4CZI4"/>
<proteinExistence type="predicted"/>
<reference evidence="1" key="1">
    <citation type="submission" date="2019-04" db="EMBL/GenBank/DDBJ databases">
        <authorList>
            <person name="Alioto T."/>
            <person name="Alioto T."/>
        </authorList>
    </citation>
    <scope>NUCLEOTIDE SEQUENCE [LARGE SCALE GENOMIC DNA]</scope>
</reference>